<dbReference type="InterPro" id="IPR001461">
    <property type="entry name" value="Aspartic_peptidase_A1"/>
</dbReference>
<proteinExistence type="inferred from homology"/>
<dbReference type="PANTHER" id="PTHR47966:SF45">
    <property type="entry name" value="PEPTIDASE A1 DOMAIN-CONTAINING PROTEIN"/>
    <property type="match status" value="1"/>
</dbReference>
<dbReference type="PROSITE" id="PS00141">
    <property type="entry name" value="ASP_PROTEASE"/>
    <property type="match status" value="1"/>
</dbReference>
<keyword evidence="3" id="KW-0645">Protease</keyword>
<evidence type="ECO:0000313" key="7">
    <source>
        <dbReference type="WBParaSite" id="PTRK_0001772400.1"/>
    </source>
</evidence>
<sequence>MLLLLTLNFFLFLHVNSQEEDEFYEMETFRVESIRERLYREGKLEELELGSNSTNLHHEIETNNSTEIIDGKLYRRKVIFQHVNDYFDVLYVGNITIGTPPQLFNVILDTGSANLWVADKTCGTPKNEAPACIGKTKFDHKKSTTFRRKKGKFQIKYGAGSVQGYLGEDTVSFVGKKRSRLRLRKLTFGLATQVSKGTQGPFDGILGLGFRPLAVEHITPPFIAAVHRKLLKKPLFTVHYRNMPHSRGEIGGKYTYGGINKDNCGPVIGYQKLSSVSYWQFRMTEISV</sequence>
<dbReference type="PANTHER" id="PTHR47966">
    <property type="entry name" value="BETA-SITE APP-CLEAVING ENZYME, ISOFORM A-RELATED"/>
    <property type="match status" value="1"/>
</dbReference>
<keyword evidence="4" id="KW-0732">Signal</keyword>
<reference evidence="7" key="1">
    <citation type="submission" date="2017-02" db="UniProtKB">
        <authorList>
            <consortium name="WormBaseParasite"/>
        </authorList>
    </citation>
    <scope>IDENTIFICATION</scope>
</reference>
<accession>A0A0N5A6T9</accession>
<comment type="similarity">
    <text evidence="1 3">Belongs to the peptidase A1 family.</text>
</comment>
<dbReference type="Pfam" id="PF00026">
    <property type="entry name" value="Asp"/>
    <property type="match status" value="1"/>
</dbReference>
<dbReference type="CDD" id="cd05471">
    <property type="entry name" value="pepsin_like"/>
    <property type="match status" value="1"/>
</dbReference>
<dbReference type="SUPFAM" id="SSF50630">
    <property type="entry name" value="Acid proteases"/>
    <property type="match status" value="1"/>
</dbReference>
<dbReference type="PROSITE" id="PS51767">
    <property type="entry name" value="PEPTIDASE_A1"/>
    <property type="match status" value="1"/>
</dbReference>
<keyword evidence="3" id="KW-0064">Aspartyl protease</keyword>
<dbReference type="Gene3D" id="2.40.70.10">
    <property type="entry name" value="Acid Proteases"/>
    <property type="match status" value="2"/>
</dbReference>
<protein>
    <submittedName>
        <fullName evidence="7">Peptidase A1 domain-containing protein</fullName>
    </submittedName>
</protein>
<organism evidence="6 7">
    <name type="scientific">Parastrongyloides trichosuri</name>
    <name type="common">Possum-specific nematode worm</name>
    <dbReference type="NCBI Taxonomy" id="131310"/>
    <lineage>
        <taxon>Eukaryota</taxon>
        <taxon>Metazoa</taxon>
        <taxon>Ecdysozoa</taxon>
        <taxon>Nematoda</taxon>
        <taxon>Chromadorea</taxon>
        <taxon>Rhabditida</taxon>
        <taxon>Tylenchina</taxon>
        <taxon>Panagrolaimomorpha</taxon>
        <taxon>Strongyloidoidea</taxon>
        <taxon>Strongyloididae</taxon>
        <taxon>Parastrongyloides</taxon>
    </lineage>
</organism>
<feature type="chain" id="PRO_5005892760" evidence="4">
    <location>
        <begin position="18"/>
        <end position="288"/>
    </location>
</feature>
<evidence type="ECO:0000256" key="3">
    <source>
        <dbReference type="RuleBase" id="RU000454"/>
    </source>
</evidence>
<dbReference type="Proteomes" id="UP000038045">
    <property type="component" value="Unplaced"/>
</dbReference>
<dbReference type="WBParaSite" id="PTRK_0001772400.1">
    <property type="protein sequence ID" value="PTRK_0001772400.1"/>
    <property type="gene ID" value="PTRK_0001772400"/>
</dbReference>
<name>A0A0N5A6T9_PARTI</name>
<dbReference type="GO" id="GO:0005764">
    <property type="term" value="C:lysosome"/>
    <property type="evidence" value="ECO:0007669"/>
    <property type="project" value="TreeGrafter"/>
</dbReference>
<evidence type="ECO:0000256" key="2">
    <source>
        <dbReference type="PIRSR" id="PIRSR601461-2"/>
    </source>
</evidence>
<keyword evidence="6" id="KW-1185">Reference proteome</keyword>
<dbReference type="InterPro" id="IPR033121">
    <property type="entry name" value="PEPTIDASE_A1"/>
</dbReference>
<feature type="disulfide bond" evidence="2">
    <location>
        <begin position="122"/>
        <end position="132"/>
    </location>
</feature>
<keyword evidence="2" id="KW-1015">Disulfide bond</keyword>
<evidence type="ECO:0000256" key="1">
    <source>
        <dbReference type="ARBA" id="ARBA00007447"/>
    </source>
</evidence>
<dbReference type="GO" id="GO:0006508">
    <property type="term" value="P:proteolysis"/>
    <property type="evidence" value="ECO:0007669"/>
    <property type="project" value="UniProtKB-KW"/>
</dbReference>
<dbReference type="FunFam" id="2.40.70.10:FF:000008">
    <property type="entry name" value="Cathepsin D"/>
    <property type="match status" value="1"/>
</dbReference>
<evidence type="ECO:0000259" key="5">
    <source>
        <dbReference type="PROSITE" id="PS51767"/>
    </source>
</evidence>
<evidence type="ECO:0000313" key="6">
    <source>
        <dbReference type="Proteomes" id="UP000038045"/>
    </source>
</evidence>
<dbReference type="InterPro" id="IPR034164">
    <property type="entry name" value="Pepsin-like_dom"/>
</dbReference>
<dbReference type="InterPro" id="IPR001969">
    <property type="entry name" value="Aspartic_peptidase_AS"/>
</dbReference>
<dbReference type="STRING" id="131310.A0A0N5A6T9"/>
<keyword evidence="3" id="KW-0378">Hydrolase</keyword>
<evidence type="ECO:0000256" key="4">
    <source>
        <dbReference type="SAM" id="SignalP"/>
    </source>
</evidence>
<dbReference type="GO" id="GO:0004190">
    <property type="term" value="F:aspartic-type endopeptidase activity"/>
    <property type="evidence" value="ECO:0007669"/>
    <property type="project" value="UniProtKB-KW"/>
</dbReference>
<feature type="domain" description="Peptidase A1" evidence="5">
    <location>
        <begin position="91"/>
        <end position="288"/>
    </location>
</feature>
<feature type="signal peptide" evidence="4">
    <location>
        <begin position="1"/>
        <end position="17"/>
    </location>
</feature>
<dbReference type="AlphaFoldDB" id="A0A0N5A6T9"/>
<dbReference type="InterPro" id="IPR021109">
    <property type="entry name" value="Peptidase_aspartic_dom_sf"/>
</dbReference>
<dbReference type="PRINTS" id="PR00792">
    <property type="entry name" value="PEPSIN"/>
</dbReference>